<comment type="caution">
    <text evidence="2">The sequence shown here is derived from an EMBL/GenBank/DDBJ whole genome shotgun (WGS) entry which is preliminary data.</text>
</comment>
<dbReference type="EMBL" id="ACBX02000002">
    <property type="protein sequence ID" value="EFB36838.1"/>
    <property type="molecule type" value="Genomic_DNA"/>
</dbReference>
<protein>
    <submittedName>
        <fullName evidence="2">Uncharacterized protein</fullName>
    </submittedName>
</protein>
<feature type="signal peptide" evidence="1">
    <location>
        <begin position="1"/>
        <end position="35"/>
    </location>
</feature>
<dbReference type="PaxDb" id="537011-PREVCOP_03635"/>
<proteinExistence type="predicted"/>
<evidence type="ECO:0000256" key="1">
    <source>
        <dbReference type="SAM" id="SignalP"/>
    </source>
</evidence>
<reference evidence="2" key="1">
    <citation type="submission" date="2009-11" db="EMBL/GenBank/DDBJ databases">
        <authorList>
            <person name="Weinstock G."/>
            <person name="Sodergren E."/>
            <person name="Clifton S."/>
            <person name="Fulton L."/>
            <person name="Fulton B."/>
            <person name="Courtney L."/>
            <person name="Fronick C."/>
            <person name="Harrison M."/>
            <person name="Strong C."/>
            <person name="Farmer C."/>
            <person name="Delahaunty K."/>
            <person name="Markovic C."/>
            <person name="Hall O."/>
            <person name="Minx P."/>
            <person name="Tomlinson C."/>
            <person name="Mitreva M."/>
            <person name="Nelson J."/>
            <person name="Hou S."/>
            <person name="Wollam A."/>
            <person name="Pepin K.H."/>
            <person name="Johnson M."/>
            <person name="Bhonagiri V."/>
            <person name="Nash W.E."/>
            <person name="Warren W."/>
            <person name="Chinwalla A."/>
            <person name="Mardis E.R."/>
            <person name="Wilson R.K."/>
        </authorList>
    </citation>
    <scope>NUCLEOTIDE SEQUENCE [LARGE SCALE GENOMIC DNA]</scope>
    <source>
        <strain evidence="2">DSM 18205</strain>
    </source>
</reference>
<keyword evidence="1" id="KW-0732">Signal</keyword>
<organism evidence="2 3">
    <name type="scientific">Segatella copri DSM 18205</name>
    <dbReference type="NCBI Taxonomy" id="537011"/>
    <lineage>
        <taxon>Bacteria</taxon>
        <taxon>Pseudomonadati</taxon>
        <taxon>Bacteroidota</taxon>
        <taxon>Bacteroidia</taxon>
        <taxon>Bacteroidales</taxon>
        <taxon>Prevotellaceae</taxon>
        <taxon>Segatella</taxon>
    </lineage>
</organism>
<evidence type="ECO:0000313" key="3">
    <source>
        <dbReference type="Proteomes" id="UP000004477"/>
    </source>
</evidence>
<feature type="chain" id="PRO_5003024771" evidence="1">
    <location>
        <begin position="36"/>
        <end position="445"/>
    </location>
</feature>
<accession>D1P8X8</accession>
<gene>
    <name evidence="2" type="ORF">PREVCOP_03635</name>
</gene>
<dbReference type="Proteomes" id="UP000004477">
    <property type="component" value="Unassembled WGS sequence"/>
</dbReference>
<keyword evidence="3" id="KW-1185">Reference proteome</keyword>
<name>D1P8X8_9BACT</name>
<sequence>MLILKTIFKPIKYIKLMKKLFTLVFAACASLSVSAVEKDLVTTPITIEATQGEDGLKWAETEAIILEASDVAVNDFLKLTVTDAEAGSGEQNVLQFKKADSSDMYYGSTFNPAPNSVVTIPVTKEILAQITGKGFKLGGAVQQKSGSWPAVLGKKITVSKISVLPASDFMTLDLSSAGKSTTAAWSGVTIPSANFKLAKAGDVVVVTTTAEDAIRNEGNFQYNMGKLQLSGWNIPMFFVQTLSAADIEKINSTESPQWYYQGAKFPVSATVMLYRQKTDLPSNKTVINVEETALGVWENGVVLAKENFANVQAGDELHIAIKDFKEVNKEGESWTRRGQIQLASAGENWPSVSTTIDVFDVSEAVVVFDDKIVAAAKEFGLVVKGECLTVAGANLYTKAVPTGISGTVVAPKENTNAPVYNLVGQQVNASYKGVVIKNGKKYVQK</sequence>
<dbReference type="HOGENOM" id="CLU_615169_0_0_10"/>
<dbReference type="AlphaFoldDB" id="D1P8X8"/>
<evidence type="ECO:0000313" key="2">
    <source>
        <dbReference type="EMBL" id="EFB36838.1"/>
    </source>
</evidence>